<dbReference type="AlphaFoldDB" id="A0A3B0QU96"/>
<name>A0A3B0QU96_9ZZZZ</name>
<dbReference type="Gene3D" id="3.40.50.1240">
    <property type="entry name" value="Phosphoglycerate mutase-like"/>
    <property type="match status" value="1"/>
</dbReference>
<evidence type="ECO:0008006" key="2">
    <source>
        <dbReference type="Google" id="ProtNLM"/>
    </source>
</evidence>
<dbReference type="InterPro" id="IPR013078">
    <property type="entry name" value="His_Pase_superF_clade-1"/>
</dbReference>
<accession>A0A3B0QU96</accession>
<reference evidence="1" key="1">
    <citation type="submission" date="2018-06" db="EMBL/GenBank/DDBJ databases">
        <authorList>
            <person name="Zhirakovskaya E."/>
        </authorList>
    </citation>
    <scope>NUCLEOTIDE SEQUENCE</scope>
</reference>
<organism evidence="1">
    <name type="scientific">hydrothermal vent metagenome</name>
    <dbReference type="NCBI Taxonomy" id="652676"/>
    <lineage>
        <taxon>unclassified sequences</taxon>
        <taxon>metagenomes</taxon>
        <taxon>ecological metagenomes</taxon>
    </lineage>
</organism>
<dbReference type="SUPFAM" id="SSF53254">
    <property type="entry name" value="Phosphoglycerate mutase-like"/>
    <property type="match status" value="1"/>
</dbReference>
<protein>
    <recommendedName>
        <fullName evidence="2">Phosphoglycerate mutase</fullName>
    </recommendedName>
</protein>
<dbReference type="CDD" id="cd07067">
    <property type="entry name" value="HP_PGM_like"/>
    <property type="match status" value="1"/>
</dbReference>
<dbReference type="EMBL" id="UOEB01000095">
    <property type="protein sequence ID" value="VAV83639.1"/>
    <property type="molecule type" value="Genomic_DNA"/>
</dbReference>
<evidence type="ECO:0000313" key="1">
    <source>
        <dbReference type="EMBL" id="VAV83639.1"/>
    </source>
</evidence>
<dbReference type="Pfam" id="PF00300">
    <property type="entry name" value="His_Phos_1"/>
    <property type="match status" value="1"/>
</dbReference>
<dbReference type="InterPro" id="IPR029033">
    <property type="entry name" value="His_PPase_superfam"/>
</dbReference>
<sequence length="176" mass="20060">MKYLFILFFTIFFALPTVAQDTINETIEHPTETTTYYFIRHAEKDRSDTNNKNPNLIQEGILRAAKWSLVFDNVKFDAIYSTDYNRTKQTAQPTAEKNGLDITIYDPRNLYSEDFINNTKGKTVLVVGHSNTTPQFVNAVLGQEKYKSIDDNNNANLYIVTISSSGEISDTLLVIE</sequence>
<proteinExistence type="predicted"/>
<gene>
    <name evidence="1" type="ORF">MNBD_BACTEROID02-1194</name>
</gene>